<protein>
    <submittedName>
        <fullName evidence="3">Stress-responsive transcriptional regulator</fullName>
    </submittedName>
</protein>
<proteinExistence type="predicted"/>
<dbReference type="Proteomes" id="UP000218238">
    <property type="component" value="Unassembled WGS sequence"/>
</dbReference>
<dbReference type="EMBL" id="NTFS01000357">
    <property type="protein sequence ID" value="PAX51648.1"/>
    <property type="molecule type" value="Genomic_DNA"/>
</dbReference>
<comment type="caution">
    <text evidence="3">The sequence shown here is derived from an EMBL/GenBank/DDBJ whole genome shotgun (WGS) entry which is preliminary data.</text>
</comment>
<dbReference type="InterPro" id="IPR007168">
    <property type="entry name" value="Phageshock_PspC_N"/>
</dbReference>
<organism evidence="3 4">
    <name type="scientific">Brunnivagina elsteri CCALA 953</name>
    <dbReference type="NCBI Taxonomy" id="987040"/>
    <lineage>
        <taxon>Bacteria</taxon>
        <taxon>Bacillati</taxon>
        <taxon>Cyanobacteriota</taxon>
        <taxon>Cyanophyceae</taxon>
        <taxon>Nostocales</taxon>
        <taxon>Calotrichaceae</taxon>
        <taxon>Brunnivagina</taxon>
    </lineage>
</organism>
<dbReference type="Pfam" id="PF04024">
    <property type="entry name" value="PspC"/>
    <property type="match status" value="1"/>
</dbReference>
<name>A0A2A2TDB9_9CYAN</name>
<evidence type="ECO:0000313" key="3">
    <source>
        <dbReference type="EMBL" id="PAX51648.1"/>
    </source>
</evidence>
<feature type="transmembrane region" description="Helical" evidence="1">
    <location>
        <begin position="39"/>
        <end position="66"/>
    </location>
</feature>
<evidence type="ECO:0000259" key="2">
    <source>
        <dbReference type="Pfam" id="PF04024"/>
    </source>
</evidence>
<sequence length="151" mass="16955">MYYSFILHHILKRVAPKRFGCESEALRFLCPPPSWHGDIITWMVFAHWIAILTIPSAILGALGLLLSWILKNKRSRANANISGRPSAIFSRSRRHKVIAGICAAISQRWKLPIQAVRIVTVVLAIIVPGLVLSLYLWGWLAFPLEQAIAAH</sequence>
<reference evidence="3 4" key="1">
    <citation type="submission" date="2017-08" db="EMBL/GenBank/DDBJ databases">
        <title>Draft genome sequence of filamentous cyanobacterium Calothrix elsteri CCALA 953.</title>
        <authorList>
            <person name="Gagunashvili A.N."/>
            <person name="Elster J."/>
            <person name="Andresson O.S."/>
        </authorList>
    </citation>
    <scope>NUCLEOTIDE SEQUENCE [LARGE SCALE GENOMIC DNA]</scope>
    <source>
        <strain evidence="3 4">CCALA 953</strain>
    </source>
</reference>
<gene>
    <name evidence="3" type="ORF">CK510_23680</name>
</gene>
<keyword evidence="1" id="KW-1133">Transmembrane helix</keyword>
<accession>A0A2A2TDB9</accession>
<evidence type="ECO:0000313" key="4">
    <source>
        <dbReference type="Proteomes" id="UP000218238"/>
    </source>
</evidence>
<keyword evidence="4" id="KW-1185">Reference proteome</keyword>
<feature type="transmembrane region" description="Helical" evidence="1">
    <location>
        <begin position="115"/>
        <end position="137"/>
    </location>
</feature>
<keyword evidence="1" id="KW-0812">Transmembrane</keyword>
<evidence type="ECO:0000256" key="1">
    <source>
        <dbReference type="SAM" id="Phobius"/>
    </source>
</evidence>
<dbReference type="AlphaFoldDB" id="A0A2A2TDB9"/>
<feature type="domain" description="Phage shock protein PspC N-terminal" evidence="2">
    <location>
        <begin position="89"/>
        <end position="144"/>
    </location>
</feature>
<keyword evidence="1" id="KW-0472">Membrane</keyword>